<dbReference type="Gene3D" id="6.10.140.2220">
    <property type="match status" value="1"/>
</dbReference>
<evidence type="ECO:0000256" key="9">
    <source>
        <dbReference type="ARBA" id="ARBA00093680"/>
    </source>
</evidence>
<dbReference type="Gene3D" id="1.10.220.160">
    <property type="match status" value="1"/>
</dbReference>
<dbReference type="Pfam" id="PF00856">
    <property type="entry name" value="SET"/>
    <property type="match status" value="1"/>
</dbReference>
<dbReference type="PROSITE" id="PS50280">
    <property type="entry name" value="SET"/>
    <property type="match status" value="1"/>
</dbReference>
<evidence type="ECO:0000259" key="12">
    <source>
        <dbReference type="PROSITE" id="PS50865"/>
    </source>
</evidence>
<dbReference type="InterPro" id="IPR002893">
    <property type="entry name" value="Znf_MYND"/>
</dbReference>
<reference evidence="13" key="1">
    <citation type="journal article" date="2023" name="Insect Mol. Biol.">
        <title>Genome sequencing provides insights into the evolution of gene families encoding plant cell wall-degrading enzymes in longhorned beetles.</title>
        <authorList>
            <person name="Shin N.R."/>
            <person name="Okamura Y."/>
            <person name="Kirsch R."/>
            <person name="Pauchet Y."/>
        </authorList>
    </citation>
    <scope>NUCLEOTIDE SEQUENCE</scope>
    <source>
        <strain evidence="13">RBIC_L_NR</strain>
    </source>
</reference>
<comment type="function">
    <text evidence="7">Protein-lysine N-methyltransferase. Monomethylates PRMT5, modulating its transcriptional activity. May also act as a histone methyltransferase. Plays a critical role in cardiac development. Acts as a key epigenetic regulator of gene expression during cardiac development via its dual activities as a methyltransferase and negative regulator of HDAC1.</text>
</comment>
<gene>
    <name evidence="13" type="ORF">NQ314_012999</name>
</gene>
<evidence type="ECO:0000313" key="14">
    <source>
        <dbReference type="Proteomes" id="UP001162156"/>
    </source>
</evidence>
<dbReference type="PROSITE" id="PS50865">
    <property type="entry name" value="ZF_MYND_2"/>
    <property type="match status" value="1"/>
</dbReference>
<keyword evidence="4" id="KW-0479">Metal-binding</keyword>
<dbReference type="GO" id="GO:0008270">
    <property type="term" value="F:zinc ion binding"/>
    <property type="evidence" value="ECO:0007669"/>
    <property type="project" value="UniProtKB-KW"/>
</dbReference>
<evidence type="ECO:0000256" key="7">
    <source>
        <dbReference type="ARBA" id="ARBA00093423"/>
    </source>
</evidence>
<evidence type="ECO:0000256" key="6">
    <source>
        <dbReference type="ARBA" id="ARBA00022833"/>
    </source>
</evidence>
<dbReference type="EMBL" id="JANEYF010003623">
    <property type="protein sequence ID" value="KAJ8935103.1"/>
    <property type="molecule type" value="Genomic_DNA"/>
</dbReference>
<keyword evidence="1" id="KW-0489">Methyltransferase</keyword>
<keyword evidence="6" id="KW-0862">Zinc</keyword>
<keyword evidence="14" id="KW-1185">Reference proteome</keyword>
<dbReference type="GO" id="GO:0008170">
    <property type="term" value="F:N-methyltransferase activity"/>
    <property type="evidence" value="ECO:0007669"/>
    <property type="project" value="UniProtKB-ARBA"/>
</dbReference>
<dbReference type="InterPro" id="IPR001214">
    <property type="entry name" value="SET_dom"/>
</dbReference>
<dbReference type="GO" id="GO:0008757">
    <property type="term" value="F:S-adenosylmethionine-dependent methyltransferase activity"/>
    <property type="evidence" value="ECO:0007669"/>
    <property type="project" value="UniProtKB-ARBA"/>
</dbReference>
<evidence type="ECO:0000256" key="3">
    <source>
        <dbReference type="ARBA" id="ARBA00022691"/>
    </source>
</evidence>
<sequence>MSMNYFPRLLRTLKNNELAGNFRQKGNAMFKVRKNREAVELYTRSIALAEDKSECLALAYANRSAVLFEKGFYEECLMNNYPENLKPKLLTRQEKAKILKPLQTSQNYFEPIPKFPEKNKNTFIDCAADSVEIKYSEDLGRHIVANRNIEIGEILAIEKPFCHILIKQHLNHCHQCMKLSYNLIPCKNCTQALYCSKKCRYNANFYHTYECQILTTMKSMKMDKLKLLPLKIALSVKDQYELIKNGCSTPDKDLYRSDRYQEIHNLVANTDSRSVSDLFDRSVTAAVVFHLIKKYTSFFDKPEDEVTFKELVLLHLQTAACNFHEISELAENKDQIFELDEIGAGAYSFLSMFNHSCSPNVVRHCYGPIIVLRALHSIKKGEQCYDNYGYHYALMTKSDRRAKLKKQYFFDCICEVCKNDWPLYQNLPEIKTDIVISDLDIVKLQNGEVNAANKFLVENLLKVTELEKLKPNKNLAELQEVIKQCFALLGNIRRTL</sequence>
<dbReference type="InterPro" id="IPR052097">
    <property type="entry name" value="SET-MYND_domain_protein"/>
</dbReference>
<evidence type="ECO:0000256" key="1">
    <source>
        <dbReference type="ARBA" id="ARBA00022603"/>
    </source>
</evidence>
<dbReference type="InterPro" id="IPR046341">
    <property type="entry name" value="SET_dom_sf"/>
</dbReference>
<protein>
    <recommendedName>
        <fullName evidence="8">Protein-lysine N-methyltransferase SMYD4</fullName>
    </recommendedName>
    <alternativeName>
        <fullName evidence="9">SET and MYND domain-containing protein 4</fullName>
    </alternativeName>
</protein>
<dbReference type="SUPFAM" id="SSF48452">
    <property type="entry name" value="TPR-like"/>
    <property type="match status" value="1"/>
</dbReference>
<dbReference type="Gene3D" id="1.25.40.10">
    <property type="entry name" value="Tetratricopeptide repeat domain"/>
    <property type="match status" value="1"/>
</dbReference>
<dbReference type="GO" id="GO:0032259">
    <property type="term" value="P:methylation"/>
    <property type="evidence" value="ECO:0007669"/>
    <property type="project" value="UniProtKB-KW"/>
</dbReference>
<dbReference type="PANTHER" id="PTHR46165">
    <property type="entry name" value="SET AND MYND DOMAIN-CONTAINING PROTEIN 4"/>
    <property type="match status" value="1"/>
</dbReference>
<evidence type="ECO:0000256" key="8">
    <source>
        <dbReference type="ARBA" id="ARBA00093635"/>
    </source>
</evidence>
<keyword evidence="3" id="KW-0949">S-adenosyl-L-methionine</keyword>
<dbReference type="Proteomes" id="UP001162156">
    <property type="component" value="Unassembled WGS sequence"/>
</dbReference>
<name>A0AAV8X8F1_9CUCU</name>
<evidence type="ECO:0000256" key="10">
    <source>
        <dbReference type="PROSITE-ProRule" id="PRU00134"/>
    </source>
</evidence>
<dbReference type="InterPro" id="IPR044421">
    <property type="entry name" value="SMYD4_SET"/>
</dbReference>
<dbReference type="AlphaFoldDB" id="A0AAV8X8F1"/>
<dbReference type="GO" id="GO:0005737">
    <property type="term" value="C:cytoplasm"/>
    <property type="evidence" value="ECO:0007669"/>
    <property type="project" value="UniProtKB-SubCell"/>
</dbReference>
<accession>A0AAV8X8F1</accession>
<dbReference type="SUPFAM" id="SSF82199">
    <property type="entry name" value="SET domain"/>
    <property type="match status" value="1"/>
</dbReference>
<feature type="domain" description="MYND-type" evidence="12">
    <location>
        <begin position="173"/>
        <end position="211"/>
    </location>
</feature>
<evidence type="ECO:0000256" key="4">
    <source>
        <dbReference type="ARBA" id="ARBA00022723"/>
    </source>
</evidence>
<dbReference type="Pfam" id="PF01753">
    <property type="entry name" value="zf-MYND"/>
    <property type="match status" value="1"/>
</dbReference>
<dbReference type="CDD" id="cd10536">
    <property type="entry name" value="SET_SMYD4"/>
    <property type="match status" value="1"/>
</dbReference>
<organism evidence="13 14">
    <name type="scientific">Rhamnusium bicolor</name>
    <dbReference type="NCBI Taxonomy" id="1586634"/>
    <lineage>
        <taxon>Eukaryota</taxon>
        <taxon>Metazoa</taxon>
        <taxon>Ecdysozoa</taxon>
        <taxon>Arthropoda</taxon>
        <taxon>Hexapoda</taxon>
        <taxon>Insecta</taxon>
        <taxon>Pterygota</taxon>
        <taxon>Neoptera</taxon>
        <taxon>Endopterygota</taxon>
        <taxon>Coleoptera</taxon>
        <taxon>Polyphaga</taxon>
        <taxon>Cucujiformia</taxon>
        <taxon>Chrysomeloidea</taxon>
        <taxon>Cerambycidae</taxon>
        <taxon>Lepturinae</taxon>
        <taxon>Rhagiini</taxon>
        <taxon>Rhamnusium</taxon>
    </lineage>
</organism>
<keyword evidence="5 10" id="KW-0863">Zinc-finger</keyword>
<evidence type="ECO:0000256" key="2">
    <source>
        <dbReference type="ARBA" id="ARBA00022679"/>
    </source>
</evidence>
<dbReference type="PANTHER" id="PTHR46165:SF6">
    <property type="entry name" value="SET AND MYND DOMAIN-CONTAINING PROTEIN 4-LIKE PROTEIN"/>
    <property type="match status" value="1"/>
</dbReference>
<dbReference type="GO" id="GO:0008276">
    <property type="term" value="F:protein methyltransferase activity"/>
    <property type="evidence" value="ECO:0007669"/>
    <property type="project" value="UniProtKB-ARBA"/>
</dbReference>
<feature type="domain" description="SET" evidence="11">
    <location>
        <begin position="129"/>
        <end position="389"/>
    </location>
</feature>
<evidence type="ECO:0000256" key="5">
    <source>
        <dbReference type="ARBA" id="ARBA00022771"/>
    </source>
</evidence>
<evidence type="ECO:0000259" key="11">
    <source>
        <dbReference type="PROSITE" id="PS50280"/>
    </source>
</evidence>
<proteinExistence type="predicted"/>
<dbReference type="SUPFAM" id="SSF144232">
    <property type="entry name" value="HIT/MYND zinc finger-like"/>
    <property type="match status" value="1"/>
</dbReference>
<evidence type="ECO:0000313" key="13">
    <source>
        <dbReference type="EMBL" id="KAJ8935103.1"/>
    </source>
</evidence>
<comment type="caution">
    <text evidence="13">The sequence shown here is derived from an EMBL/GenBank/DDBJ whole genome shotgun (WGS) entry which is preliminary data.</text>
</comment>
<dbReference type="InterPro" id="IPR011990">
    <property type="entry name" value="TPR-like_helical_dom_sf"/>
</dbReference>
<keyword evidence="2" id="KW-0808">Transferase</keyword>
<dbReference type="GO" id="GO:0005634">
    <property type="term" value="C:nucleus"/>
    <property type="evidence" value="ECO:0007669"/>
    <property type="project" value="UniProtKB-SubCell"/>
</dbReference>
<dbReference type="Gene3D" id="2.170.270.10">
    <property type="entry name" value="SET domain"/>
    <property type="match status" value="1"/>
</dbReference>
<dbReference type="GO" id="GO:0042826">
    <property type="term" value="F:histone deacetylase binding"/>
    <property type="evidence" value="ECO:0007669"/>
    <property type="project" value="TreeGrafter"/>
</dbReference>